<evidence type="ECO:0000313" key="3">
    <source>
        <dbReference type="EMBL" id="OGG68774.1"/>
    </source>
</evidence>
<feature type="domain" description="Glycosyl transferase family 1" evidence="1">
    <location>
        <begin position="192"/>
        <end position="306"/>
    </location>
</feature>
<dbReference type="Proteomes" id="UP000176914">
    <property type="component" value="Unassembled WGS sequence"/>
</dbReference>
<evidence type="ECO:0000259" key="1">
    <source>
        <dbReference type="Pfam" id="PF00534"/>
    </source>
</evidence>
<name>A0A1F6E4Y4_9BACT</name>
<feature type="domain" description="Glycosyltransferase subfamily 4-like N-terminal" evidence="2">
    <location>
        <begin position="15"/>
        <end position="178"/>
    </location>
</feature>
<dbReference type="InterPro" id="IPR028098">
    <property type="entry name" value="Glyco_trans_4-like_N"/>
</dbReference>
<evidence type="ECO:0000313" key="4">
    <source>
        <dbReference type="Proteomes" id="UP000176914"/>
    </source>
</evidence>
<dbReference type="Gene3D" id="3.40.50.2000">
    <property type="entry name" value="Glycogen Phosphorylase B"/>
    <property type="match status" value="2"/>
</dbReference>
<reference evidence="3 4" key="1">
    <citation type="journal article" date="2016" name="Nat. Commun.">
        <title>Thousands of microbial genomes shed light on interconnected biogeochemical processes in an aquifer system.</title>
        <authorList>
            <person name="Anantharaman K."/>
            <person name="Brown C.T."/>
            <person name="Hug L.A."/>
            <person name="Sharon I."/>
            <person name="Castelle C.J."/>
            <person name="Probst A.J."/>
            <person name="Thomas B.C."/>
            <person name="Singh A."/>
            <person name="Wilkins M.J."/>
            <person name="Karaoz U."/>
            <person name="Brodie E.L."/>
            <person name="Williams K.H."/>
            <person name="Hubbard S.S."/>
            <person name="Banfield J.F."/>
        </authorList>
    </citation>
    <scope>NUCLEOTIDE SEQUENCE [LARGE SCALE GENOMIC DNA]</scope>
</reference>
<dbReference type="GO" id="GO:0016757">
    <property type="term" value="F:glycosyltransferase activity"/>
    <property type="evidence" value="ECO:0007669"/>
    <property type="project" value="InterPro"/>
</dbReference>
<dbReference type="InterPro" id="IPR050194">
    <property type="entry name" value="Glycosyltransferase_grp1"/>
</dbReference>
<dbReference type="InterPro" id="IPR001296">
    <property type="entry name" value="Glyco_trans_1"/>
</dbReference>
<gene>
    <name evidence="3" type="ORF">A3C20_01020</name>
</gene>
<dbReference type="Pfam" id="PF00534">
    <property type="entry name" value="Glycos_transf_1"/>
    <property type="match status" value="1"/>
</dbReference>
<protein>
    <recommendedName>
        <fullName evidence="5">Glycosyltransferase subfamily 4-like N-terminal domain-containing protein</fullName>
    </recommendedName>
</protein>
<dbReference type="PANTHER" id="PTHR45947:SF14">
    <property type="entry name" value="SLL1723 PROTEIN"/>
    <property type="match status" value="1"/>
</dbReference>
<organism evidence="3 4">
    <name type="scientific">Candidatus Kaiserbacteria bacterium RIFCSPHIGHO2_02_FULL_55_25</name>
    <dbReference type="NCBI Taxonomy" id="1798498"/>
    <lineage>
        <taxon>Bacteria</taxon>
        <taxon>Candidatus Kaiseribacteriota</taxon>
    </lineage>
</organism>
<evidence type="ECO:0000259" key="2">
    <source>
        <dbReference type="Pfam" id="PF13439"/>
    </source>
</evidence>
<proteinExistence type="predicted"/>
<evidence type="ECO:0008006" key="5">
    <source>
        <dbReference type="Google" id="ProtNLM"/>
    </source>
</evidence>
<dbReference type="PANTHER" id="PTHR45947">
    <property type="entry name" value="SULFOQUINOVOSYL TRANSFERASE SQD2"/>
    <property type="match status" value="1"/>
</dbReference>
<dbReference type="AlphaFoldDB" id="A0A1F6E4Y4"/>
<dbReference type="Pfam" id="PF13439">
    <property type="entry name" value="Glyco_transf_4"/>
    <property type="match status" value="1"/>
</dbReference>
<sequence length="325" mass="36024">MKAKKILFLITKANWGGAQRYVFDLATALRNEFDISVAFGQEGLLAKKLREAQITTFPIRALQRDVSISSDVKSFLELMRLFRVEKPDVVHLNSSKAAGVGALAARLAGVPRIIFTAHGWPFWEQRNPVSRGLIYIFSWLTALLSHKIIVVSDYDLRVAKKMPFIAHKTVCIYNGIDLHMQFGSGEIIRSAFPAGAHITGTVGELIKNKNQQALIEEAKNNPSMYVAIVGEGEDRPVLERKIKECGLENRVRLFGFVPASEALKGFDTFALPSIKEGLPYILIEAKAAGLPIVANRIGGVSEILDAKNLDEFTIQNMVERTVALY</sequence>
<dbReference type="SUPFAM" id="SSF53756">
    <property type="entry name" value="UDP-Glycosyltransferase/glycogen phosphorylase"/>
    <property type="match status" value="1"/>
</dbReference>
<dbReference type="EMBL" id="MFLL01000028">
    <property type="protein sequence ID" value="OGG68774.1"/>
    <property type="molecule type" value="Genomic_DNA"/>
</dbReference>
<comment type="caution">
    <text evidence="3">The sequence shown here is derived from an EMBL/GenBank/DDBJ whole genome shotgun (WGS) entry which is preliminary data.</text>
</comment>
<accession>A0A1F6E4Y4</accession>